<dbReference type="EMBL" id="LAZP02000016">
    <property type="protein sequence ID" value="PFH62846.1"/>
    <property type="molecule type" value="Genomic_DNA"/>
</dbReference>
<organism evidence="2 3">
    <name type="scientific">Ophiocordyceps unilateralis</name>
    <name type="common">Zombie-ant fungus</name>
    <name type="synonym">Torrubia unilateralis</name>
    <dbReference type="NCBI Taxonomy" id="268505"/>
    <lineage>
        <taxon>Eukaryota</taxon>
        <taxon>Fungi</taxon>
        <taxon>Dikarya</taxon>
        <taxon>Ascomycota</taxon>
        <taxon>Pezizomycotina</taxon>
        <taxon>Sordariomycetes</taxon>
        <taxon>Hypocreomycetidae</taxon>
        <taxon>Hypocreales</taxon>
        <taxon>Ophiocordycipitaceae</taxon>
        <taxon>Ophiocordyceps</taxon>
    </lineage>
</organism>
<dbReference type="OrthoDB" id="3506470at2759"/>
<gene>
    <name evidence="2" type="ORF">XA68_11627</name>
</gene>
<dbReference type="Proteomes" id="UP000037136">
    <property type="component" value="Unassembled WGS sequence"/>
</dbReference>
<dbReference type="AlphaFoldDB" id="A0A2A9PQ87"/>
<feature type="compositionally biased region" description="Polar residues" evidence="1">
    <location>
        <begin position="467"/>
        <end position="479"/>
    </location>
</feature>
<feature type="region of interest" description="Disordered" evidence="1">
    <location>
        <begin position="229"/>
        <end position="292"/>
    </location>
</feature>
<evidence type="ECO:0000313" key="2">
    <source>
        <dbReference type="EMBL" id="PFH62846.1"/>
    </source>
</evidence>
<protein>
    <submittedName>
        <fullName evidence="2">Uncharacterized protein</fullName>
    </submittedName>
</protein>
<evidence type="ECO:0000313" key="3">
    <source>
        <dbReference type="Proteomes" id="UP000037136"/>
    </source>
</evidence>
<reference evidence="2 3" key="2">
    <citation type="journal article" date="2017" name="Sci. Rep.">
        <title>Ant-infecting Ophiocordyceps genomes reveal a high diversity of potential behavioral manipulation genes and a possible major role for enterotoxins.</title>
        <authorList>
            <person name="de Bekker C."/>
            <person name="Ohm R.A."/>
            <person name="Evans H.C."/>
            <person name="Brachmann A."/>
            <person name="Hughes D.P."/>
        </authorList>
    </citation>
    <scope>NUCLEOTIDE SEQUENCE [LARGE SCALE GENOMIC DNA]</scope>
    <source>
        <strain evidence="2 3">SC16a</strain>
    </source>
</reference>
<accession>A0A2A9PQ87</accession>
<keyword evidence="3" id="KW-1185">Reference proteome</keyword>
<feature type="region of interest" description="Disordered" evidence="1">
    <location>
        <begin position="457"/>
        <end position="479"/>
    </location>
</feature>
<feature type="compositionally biased region" description="Low complexity" evidence="1">
    <location>
        <begin position="1"/>
        <end position="20"/>
    </location>
</feature>
<sequence>MKSLMPLTLSPSSSSVWSTESTEEPVHERVDDYFPEVLARDLELSSSIFASRRMTAGTPVPSSLYSDDRSTLRSFRMTPTLYNVTNSGRLSLGPIKETRSRVSFLHPRELSTRLDDAASDLDSRSTTHTLDDAAALSIRQRESLITVATSLASTNWKPSVKNAPPSDDFRGSSWIDGDSDDDPDEELARRNLSAPAPRRLPTPPESDQEAGIVLRRRWSYYDKPAVRLKSHSVSGGSLRSCRRMDVPLRPASTSGYRGDDQNPDEPAPPPCVARRLFPPCPDDLRPGRASRVAPRPQKLYRRPLPVNVTAEPSPVSEEFSGIDDESLFSEGVTPLDRPVAVSHPVPPRPGLSSVQSWLNGSPPPCPRSIQGEDLTKVVPLPPDAMETLRVSIACFPETMLLSTSLTVETIRTYSRKVRQPSIELLRNMSIRSPSPDNPLQPPRKSLWRKVVPYRRGCEAQDPRQRNPHSGANSIDSTTSGFVAPPKPWAPLQVVFGPCSDYICDALYAHIVAYNYLSALVARNPQASAKCGRSGARDSQHEEIPQKAASLLGLAGAGNAAAASFGKLTRRLGTPLGTWTKEEKVTSQPSPPAGVSLENMQYDLLRCIVRLVSTAKLTAESGTGDEPMVSVEAEAIDMLFVRSLCEIVRLAEEAS</sequence>
<feature type="region of interest" description="Disordered" evidence="1">
    <location>
        <begin position="1"/>
        <end position="25"/>
    </location>
</feature>
<proteinExistence type="predicted"/>
<evidence type="ECO:0000256" key="1">
    <source>
        <dbReference type="SAM" id="MobiDB-lite"/>
    </source>
</evidence>
<reference evidence="2 3" key="1">
    <citation type="journal article" date="2015" name="BMC Genomics">
        <title>Gene expression during zombie ant biting behavior reflects the complexity underlying fungal parasitic behavioral manipulation.</title>
        <authorList>
            <person name="de Bekker C."/>
            <person name="Ohm R.A."/>
            <person name="Loreto R.G."/>
            <person name="Sebastian A."/>
            <person name="Albert I."/>
            <person name="Merrow M."/>
            <person name="Brachmann A."/>
            <person name="Hughes D.P."/>
        </authorList>
    </citation>
    <scope>NUCLEOTIDE SEQUENCE [LARGE SCALE GENOMIC DNA]</scope>
    <source>
        <strain evidence="2 3">SC16a</strain>
    </source>
</reference>
<feature type="region of interest" description="Disordered" evidence="1">
    <location>
        <begin position="156"/>
        <end position="211"/>
    </location>
</feature>
<comment type="caution">
    <text evidence="2">The sequence shown here is derived from an EMBL/GenBank/DDBJ whole genome shotgun (WGS) entry which is preliminary data.</text>
</comment>
<name>A0A2A9PQ87_OPHUN</name>